<feature type="transmembrane region" description="Helical" evidence="2">
    <location>
        <begin position="48"/>
        <end position="65"/>
    </location>
</feature>
<reference evidence="3 4" key="1">
    <citation type="submission" date="2011-08" db="EMBL/GenBank/DDBJ databases">
        <title>The Genome Sequence of Plasmodium vivax Brazil I.</title>
        <authorList>
            <consortium name="The Broad Institute Genome Sequencing Platform"/>
            <consortium name="The Broad Institute Genome Sequencing Center for Infectious Disease"/>
            <person name="Neafsey D."/>
            <person name="Carlton J."/>
            <person name="Barnwell J."/>
            <person name="Collins W."/>
            <person name="Escalante A."/>
            <person name="Mullikin J."/>
            <person name="Saul A."/>
            <person name="Guigo R."/>
            <person name="Camara F."/>
            <person name="Young S.K."/>
            <person name="Zeng Q."/>
            <person name="Gargeya S."/>
            <person name="Fitzgerald M."/>
            <person name="Haas B."/>
            <person name="Abouelleil A."/>
            <person name="Alvarado L."/>
            <person name="Arachchi H.M."/>
            <person name="Berlin A."/>
            <person name="Brown A."/>
            <person name="Chapman S.B."/>
            <person name="Chen Z."/>
            <person name="Dunbar C."/>
            <person name="Freedman E."/>
            <person name="Gearin G."/>
            <person name="Gellesch M."/>
            <person name="Goldberg J."/>
            <person name="Griggs A."/>
            <person name="Gujja S."/>
            <person name="Heiman D."/>
            <person name="Howarth C."/>
            <person name="Larson L."/>
            <person name="Lui A."/>
            <person name="MacDonald P.J.P."/>
            <person name="Montmayeur A."/>
            <person name="Murphy C."/>
            <person name="Neiman D."/>
            <person name="Pearson M."/>
            <person name="Priest M."/>
            <person name="Roberts A."/>
            <person name="Saif S."/>
            <person name="Shea T."/>
            <person name="Shenoy N."/>
            <person name="Sisk P."/>
            <person name="Stolte C."/>
            <person name="Sykes S."/>
            <person name="Wortman J."/>
            <person name="Nusbaum C."/>
            <person name="Birren B."/>
        </authorList>
    </citation>
    <scope>NUCLEOTIDE SEQUENCE [LARGE SCALE GENOMIC DNA]</scope>
    <source>
        <strain evidence="3 4">Brazil I</strain>
    </source>
</reference>
<dbReference type="AlphaFoldDB" id="A0A0J9VN73"/>
<evidence type="ECO:0000256" key="1">
    <source>
        <dbReference type="SAM" id="MobiDB-lite"/>
    </source>
</evidence>
<protein>
    <submittedName>
        <fullName evidence="3">Uncharacterized protein</fullName>
    </submittedName>
</protein>
<feature type="transmembrane region" description="Helical" evidence="2">
    <location>
        <begin position="15"/>
        <end position="36"/>
    </location>
</feature>
<keyword evidence="2" id="KW-1133">Transmembrane helix</keyword>
<accession>A0A0J9VN73</accession>
<sequence length="353" mass="41062">MSELTVDTKELKNDVILYCYIYQNNFSYIIFSIMILFSTNNKNSFIQIIFKVFYLLFINKIWTLYDEFNETIVNLKDEKDNSVSMCEQIMQDVHDKKEWYKIICIKLIKNLGAFSIVMNKDKNKYNPERCKNLNSWLYYITKHSNVDQNVIKNIFEHSNNIIGKDNEEHHCINSFYMDIYNKPDDIIMLINLEEYKNDILKILKDNKHDNHCSCLKFIFECANIYREMKNINCTDPRGSTKKSNTCSKLQKFYTFYTSNISTVVELNEKLLSLDAAEKEHITICPSDIGKQKQELKAVQRQEQGSGLGQDAQSKDSMDSAQQSGSTIPLNGTALVGTMIGIPSFLALMYRVIL</sequence>
<proteinExistence type="predicted"/>
<keyword evidence="2" id="KW-0472">Membrane</keyword>
<dbReference type="Proteomes" id="UP000053327">
    <property type="component" value="Unassembled WGS sequence"/>
</dbReference>
<dbReference type="EMBL" id="KQ234761">
    <property type="protein sequence ID" value="KMZ88598.1"/>
    <property type="molecule type" value="Genomic_DNA"/>
</dbReference>
<keyword evidence="2" id="KW-0812">Transmembrane</keyword>
<gene>
    <name evidence="3" type="ORF">PVBG_04807</name>
</gene>
<name>A0A0J9VN73_PLAV1</name>
<evidence type="ECO:0000256" key="2">
    <source>
        <dbReference type="SAM" id="Phobius"/>
    </source>
</evidence>
<organism evidence="3 4">
    <name type="scientific">Plasmodium vivax (strain Brazil I)</name>
    <dbReference type="NCBI Taxonomy" id="1033975"/>
    <lineage>
        <taxon>Eukaryota</taxon>
        <taxon>Sar</taxon>
        <taxon>Alveolata</taxon>
        <taxon>Apicomplexa</taxon>
        <taxon>Aconoidasida</taxon>
        <taxon>Haemosporida</taxon>
        <taxon>Plasmodiidae</taxon>
        <taxon>Plasmodium</taxon>
        <taxon>Plasmodium (Plasmodium)</taxon>
    </lineage>
</organism>
<evidence type="ECO:0000313" key="4">
    <source>
        <dbReference type="Proteomes" id="UP000053327"/>
    </source>
</evidence>
<evidence type="ECO:0000313" key="3">
    <source>
        <dbReference type="EMBL" id="KMZ88598.1"/>
    </source>
</evidence>
<feature type="region of interest" description="Disordered" evidence="1">
    <location>
        <begin position="299"/>
        <end position="324"/>
    </location>
</feature>